<dbReference type="CDD" id="cd07891">
    <property type="entry name" value="CYTH-like_CthTTM-like_1"/>
    <property type="match status" value="1"/>
</dbReference>
<dbReference type="InterPro" id="IPR012042">
    <property type="entry name" value="NeuTTM/CthTTM-like"/>
</dbReference>
<accession>A0ABW4R7Y6</accession>
<feature type="compositionally biased region" description="Polar residues" evidence="1">
    <location>
        <begin position="154"/>
        <end position="163"/>
    </location>
</feature>
<dbReference type="PANTHER" id="PTHR40114">
    <property type="entry name" value="SLR0698 PROTEIN"/>
    <property type="match status" value="1"/>
</dbReference>
<dbReference type="SUPFAM" id="SSF55154">
    <property type="entry name" value="CYTH-like phosphatases"/>
    <property type="match status" value="1"/>
</dbReference>
<feature type="domain" description="CYTH" evidence="2">
    <location>
        <begin position="18"/>
        <end position="172"/>
    </location>
</feature>
<feature type="region of interest" description="Disordered" evidence="1">
    <location>
        <begin position="153"/>
        <end position="172"/>
    </location>
</feature>
<organism evidence="3 4">
    <name type="scientific">Paracoccus pacificus</name>
    <dbReference type="NCBI Taxonomy" id="1463598"/>
    <lineage>
        <taxon>Bacteria</taxon>
        <taxon>Pseudomonadati</taxon>
        <taxon>Pseudomonadota</taxon>
        <taxon>Alphaproteobacteria</taxon>
        <taxon>Rhodobacterales</taxon>
        <taxon>Paracoccaceae</taxon>
        <taxon>Paracoccus</taxon>
    </lineage>
</organism>
<dbReference type="PROSITE" id="PS51707">
    <property type="entry name" value="CYTH"/>
    <property type="match status" value="1"/>
</dbReference>
<evidence type="ECO:0000313" key="4">
    <source>
        <dbReference type="Proteomes" id="UP001597213"/>
    </source>
</evidence>
<protein>
    <submittedName>
        <fullName evidence="3">CYTH domain-containing protein</fullName>
    </submittedName>
</protein>
<name>A0ABW4R7Y6_9RHOB</name>
<evidence type="ECO:0000313" key="3">
    <source>
        <dbReference type="EMBL" id="MFD1882059.1"/>
    </source>
</evidence>
<dbReference type="EMBL" id="JBHUEN010000024">
    <property type="protein sequence ID" value="MFD1882059.1"/>
    <property type="molecule type" value="Genomic_DNA"/>
</dbReference>
<sequence>MTKGDNGRRYFEIGTVVAKEIERKFLLSTDTWRELATHKVEIRDGLLAFRDGRKIRVRFCDDKATLSVKGPKKGLTRDEFEYEIPARDGLALLEDHCDGTILKKTRYFIPHGGYVWTVDEFQGVHTGLVLAEIELPSEDAEFEKPTWLGREVSGKSQYRQSSLFKKHRQATK</sequence>
<dbReference type="Pfam" id="PF01928">
    <property type="entry name" value="CYTH"/>
    <property type="match status" value="1"/>
</dbReference>
<dbReference type="SMART" id="SM01118">
    <property type="entry name" value="CYTH"/>
    <property type="match status" value="1"/>
</dbReference>
<dbReference type="PANTHER" id="PTHR40114:SF1">
    <property type="entry name" value="SLR0698 PROTEIN"/>
    <property type="match status" value="1"/>
</dbReference>
<proteinExistence type="predicted"/>
<gene>
    <name evidence="3" type="ORF">ACFSCT_10055</name>
</gene>
<dbReference type="InterPro" id="IPR033469">
    <property type="entry name" value="CYTH-like_dom_sf"/>
</dbReference>
<comment type="caution">
    <text evidence="3">The sequence shown here is derived from an EMBL/GenBank/DDBJ whole genome shotgun (WGS) entry which is preliminary data.</text>
</comment>
<dbReference type="PIRSF" id="PIRSF016487">
    <property type="entry name" value="CYTH_UCP016487"/>
    <property type="match status" value="1"/>
</dbReference>
<dbReference type="Proteomes" id="UP001597213">
    <property type="component" value="Unassembled WGS sequence"/>
</dbReference>
<evidence type="ECO:0000259" key="2">
    <source>
        <dbReference type="PROSITE" id="PS51707"/>
    </source>
</evidence>
<reference evidence="4" key="1">
    <citation type="journal article" date="2019" name="Int. J. Syst. Evol. Microbiol.">
        <title>The Global Catalogue of Microorganisms (GCM) 10K type strain sequencing project: providing services to taxonomists for standard genome sequencing and annotation.</title>
        <authorList>
            <consortium name="The Broad Institute Genomics Platform"/>
            <consortium name="The Broad Institute Genome Sequencing Center for Infectious Disease"/>
            <person name="Wu L."/>
            <person name="Ma J."/>
        </authorList>
    </citation>
    <scope>NUCLEOTIDE SEQUENCE [LARGE SCALE GENOMIC DNA]</scope>
    <source>
        <strain evidence="4">CCUG 56029</strain>
    </source>
</reference>
<keyword evidence="4" id="KW-1185">Reference proteome</keyword>
<dbReference type="RefSeq" id="WP_198590225.1">
    <property type="nucleotide sequence ID" value="NZ_JBHUEN010000024.1"/>
</dbReference>
<evidence type="ECO:0000256" key="1">
    <source>
        <dbReference type="SAM" id="MobiDB-lite"/>
    </source>
</evidence>
<dbReference type="Gene3D" id="2.40.320.10">
    <property type="entry name" value="Hypothetical Protein Pfu-838710-001"/>
    <property type="match status" value="1"/>
</dbReference>
<dbReference type="InterPro" id="IPR023577">
    <property type="entry name" value="CYTH_domain"/>
</dbReference>